<dbReference type="PIRSF" id="PIRSF004976">
    <property type="entry name" value="ATPase_YdaO"/>
    <property type="match status" value="1"/>
</dbReference>
<evidence type="ECO:0000313" key="3">
    <source>
        <dbReference type="EMBL" id="SFW14369.1"/>
    </source>
</evidence>
<gene>
    <name evidence="3" type="ORF">SAMN02910280_0756</name>
</gene>
<evidence type="ECO:0000313" key="4">
    <source>
        <dbReference type="Proteomes" id="UP000183461"/>
    </source>
</evidence>
<sequence>MNSSIDSSITGEFGKSIWSKFRKGIEEYRLIENNDKIAVCISGGKDSMLMAKCMQRLQKYGNIDFDVEYIVMDPGYADENRKKIEDNAKLLDIPIRIMNTRIFESTEKVEKNPCFLCARLRRGWLYKTAQELGCNKIALGHHFDDVIETILMGMLYGSQVQTMMPKLHSENYEGVQVIRPLYLVRESDIIRWGEYNDLEFIQCACLVAKSEGSSKRAEVKQLLKQLRLTNPAVDMNIFRSVENVNLQTLISYHRGSEYHHFLDDFDKGLSIKGTNNFADKKDETEQEQC</sequence>
<name>A0A1K1LTX5_RUMFL</name>
<protein>
    <submittedName>
        <fullName evidence="3">tRNA(Ile)-lysidine synthase TilS/MesJ</fullName>
    </submittedName>
</protein>
<evidence type="ECO:0000259" key="2">
    <source>
        <dbReference type="Pfam" id="PF01171"/>
    </source>
</evidence>
<dbReference type="GO" id="GO:0008033">
    <property type="term" value="P:tRNA processing"/>
    <property type="evidence" value="ECO:0007669"/>
    <property type="project" value="InterPro"/>
</dbReference>
<feature type="domain" description="tRNA(Ile)-lysidine/2-thiocytidine synthase N-terminal" evidence="2">
    <location>
        <begin position="36"/>
        <end position="202"/>
    </location>
</feature>
<dbReference type="Gene3D" id="3.40.50.620">
    <property type="entry name" value="HUPs"/>
    <property type="match status" value="1"/>
</dbReference>
<dbReference type="Pfam" id="PF01171">
    <property type="entry name" value="ATP_bind_3"/>
    <property type="match status" value="1"/>
</dbReference>
<evidence type="ECO:0000256" key="1">
    <source>
        <dbReference type="ARBA" id="ARBA00022679"/>
    </source>
</evidence>
<dbReference type="AlphaFoldDB" id="A0A1K1LTX5"/>
<dbReference type="CDD" id="cd24138">
    <property type="entry name" value="TtcA-like"/>
    <property type="match status" value="1"/>
</dbReference>
<keyword evidence="1" id="KW-0808">Transferase</keyword>
<organism evidence="3 4">
    <name type="scientific">Ruminococcus flavefaciens</name>
    <dbReference type="NCBI Taxonomy" id="1265"/>
    <lineage>
        <taxon>Bacteria</taxon>
        <taxon>Bacillati</taxon>
        <taxon>Bacillota</taxon>
        <taxon>Clostridia</taxon>
        <taxon>Eubacteriales</taxon>
        <taxon>Oscillospiraceae</taxon>
        <taxon>Ruminococcus</taxon>
    </lineage>
</organism>
<proteinExistence type="predicted"/>
<reference evidence="3 4" key="1">
    <citation type="submission" date="2016-11" db="EMBL/GenBank/DDBJ databases">
        <authorList>
            <person name="Jaros S."/>
            <person name="Januszkiewicz K."/>
            <person name="Wedrychowicz H."/>
        </authorList>
    </citation>
    <scope>NUCLEOTIDE SEQUENCE [LARGE SCALE GENOMIC DNA]</scope>
    <source>
        <strain evidence="3 4">YL228</strain>
    </source>
</reference>
<dbReference type="GO" id="GO:0016740">
    <property type="term" value="F:transferase activity"/>
    <property type="evidence" value="ECO:0007669"/>
    <property type="project" value="UniProtKB-KW"/>
</dbReference>
<dbReference type="Proteomes" id="UP000183461">
    <property type="component" value="Unassembled WGS sequence"/>
</dbReference>
<dbReference type="InterPro" id="IPR014729">
    <property type="entry name" value="Rossmann-like_a/b/a_fold"/>
</dbReference>
<dbReference type="RefSeq" id="WP_072299140.1">
    <property type="nucleotide sequence ID" value="NZ_FPIP01000001.1"/>
</dbReference>
<dbReference type="PANTHER" id="PTHR43686">
    <property type="entry name" value="SULFURTRANSFERASE-RELATED"/>
    <property type="match status" value="1"/>
</dbReference>
<dbReference type="PANTHER" id="PTHR43686:SF1">
    <property type="entry name" value="AMINOTRAN_5 DOMAIN-CONTAINING PROTEIN"/>
    <property type="match status" value="1"/>
</dbReference>
<dbReference type="InterPro" id="IPR011063">
    <property type="entry name" value="TilS/TtcA_N"/>
</dbReference>
<dbReference type="EMBL" id="FPIP01000001">
    <property type="protein sequence ID" value="SFW14369.1"/>
    <property type="molecule type" value="Genomic_DNA"/>
</dbReference>
<dbReference type="SUPFAM" id="SSF52402">
    <property type="entry name" value="Adenine nucleotide alpha hydrolases-like"/>
    <property type="match status" value="1"/>
</dbReference>
<accession>A0A1K1LTX5</accession>
<dbReference type="InterPro" id="IPR035107">
    <property type="entry name" value="tRNA_thiolation_TtcA_Ctu1"/>
</dbReference>